<organism evidence="1 2">
    <name type="scientific">Lentzea miocenica</name>
    <dbReference type="NCBI Taxonomy" id="3095431"/>
    <lineage>
        <taxon>Bacteria</taxon>
        <taxon>Bacillati</taxon>
        <taxon>Actinomycetota</taxon>
        <taxon>Actinomycetes</taxon>
        <taxon>Pseudonocardiales</taxon>
        <taxon>Pseudonocardiaceae</taxon>
        <taxon>Lentzea</taxon>
    </lineage>
</organism>
<keyword evidence="2" id="KW-1185">Reference proteome</keyword>
<name>A0ABU4TDX6_9PSEU</name>
<dbReference type="RefSeq" id="WP_319971392.1">
    <property type="nucleotide sequence ID" value="NZ_JAXAVW010000044.1"/>
</dbReference>
<reference evidence="1 2" key="1">
    <citation type="submission" date="2023-11" db="EMBL/GenBank/DDBJ databases">
        <title>Lentzea sokolovensis, sp. nov., Lentzea kristufkii, sp. nov., and Lentzea miocenensis, sp. nov., rare actinobacteria from Sokolov Coal Basin, Miocene lacustrine sediment, Czech Republic.</title>
        <authorList>
            <person name="Lara A."/>
            <person name="Kotroba L."/>
            <person name="Nouioui I."/>
            <person name="Neumann-Schaal M."/>
            <person name="Mast Y."/>
            <person name="Chronakova A."/>
        </authorList>
    </citation>
    <scope>NUCLEOTIDE SEQUENCE [LARGE SCALE GENOMIC DNA]</scope>
    <source>
        <strain evidence="1 2">BCCO 10_0856</strain>
    </source>
</reference>
<comment type="caution">
    <text evidence="1">The sequence shown here is derived from an EMBL/GenBank/DDBJ whole genome shotgun (WGS) entry which is preliminary data.</text>
</comment>
<dbReference type="Proteomes" id="UP001285521">
    <property type="component" value="Unassembled WGS sequence"/>
</dbReference>
<sequence length="78" mass="8160">MTAVGLPEILPADHPGRTDLIAIVKHLATGYTDQPYKPAAIRGHQGVLAKASVGPGAFLIMNEQPTHPANHSGREGVT</sequence>
<evidence type="ECO:0000313" key="1">
    <source>
        <dbReference type="EMBL" id="MDX8036394.1"/>
    </source>
</evidence>
<accession>A0ABU4TDX6</accession>
<evidence type="ECO:0000313" key="2">
    <source>
        <dbReference type="Proteomes" id="UP001285521"/>
    </source>
</evidence>
<proteinExistence type="predicted"/>
<gene>
    <name evidence="1" type="ORF">SK803_39895</name>
</gene>
<protein>
    <submittedName>
        <fullName evidence="1">Uncharacterized protein</fullName>
    </submittedName>
</protein>
<dbReference type="EMBL" id="JAXAVW010000044">
    <property type="protein sequence ID" value="MDX8036394.1"/>
    <property type="molecule type" value="Genomic_DNA"/>
</dbReference>